<evidence type="ECO:0000259" key="1">
    <source>
        <dbReference type="Pfam" id="PF06452"/>
    </source>
</evidence>
<name>B1ZS96_OPITP</name>
<dbReference type="GO" id="GO:0004553">
    <property type="term" value="F:hydrolase activity, hydrolyzing O-glycosyl compounds"/>
    <property type="evidence" value="ECO:0007669"/>
    <property type="project" value="InterPro"/>
</dbReference>
<dbReference type="InterPro" id="IPR045670">
    <property type="entry name" value="DUF5916"/>
</dbReference>
<accession>B1ZS96</accession>
<dbReference type="GO" id="GO:0030246">
    <property type="term" value="F:carbohydrate binding"/>
    <property type="evidence" value="ECO:0007669"/>
    <property type="project" value="InterPro"/>
</dbReference>
<evidence type="ECO:0000313" key="4">
    <source>
        <dbReference type="Proteomes" id="UP000007013"/>
    </source>
</evidence>
<dbReference type="OrthoDB" id="9786766at2"/>
<dbReference type="Pfam" id="PF19313">
    <property type="entry name" value="DUF5916"/>
    <property type="match status" value="1"/>
</dbReference>
<dbReference type="KEGG" id="ote:Oter_2413"/>
<reference evidence="3 4" key="1">
    <citation type="journal article" date="2011" name="J. Bacteriol.">
        <title>Genome sequence of the verrucomicrobium Opitutus terrae PB90-1, an abundant inhabitant of rice paddy soil ecosystems.</title>
        <authorList>
            <person name="van Passel M.W."/>
            <person name="Kant R."/>
            <person name="Palva A."/>
            <person name="Copeland A."/>
            <person name="Lucas S."/>
            <person name="Lapidus A."/>
            <person name="Glavina del Rio T."/>
            <person name="Pitluck S."/>
            <person name="Goltsman E."/>
            <person name="Clum A."/>
            <person name="Sun H."/>
            <person name="Schmutz J."/>
            <person name="Larimer F.W."/>
            <person name="Land M.L."/>
            <person name="Hauser L."/>
            <person name="Kyrpides N."/>
            <person name="Mikhailova N."/>
            <person name="Richardson P.P."/>
            <person name="Janssen P.H."/>
            <person name="de Vos W.M."/>
            <person name="Smidt H."/>
        </authorList>
    </citation>
    <scope>NUCLEOTIDE SEQUENCE [LARGE SCALE GENOMIC DNA]</scope>
    <source>
        <strain evidence="4">DSM 11246 / JCM 15787 / PB90-1</strain>
    </source>
</reference>
<organism evidence="3 4">
    <name type="scientific">Opitutus terrae (strain DSM 11246 / JCM 15787 / PB90-1)</name>
    <dbReference type="NCBI Taxonomy" id="452637"/>
    <lineage>
        <taxon>Bacteria</taxon>
        <taxon>Pseudomonadati</taxon>
        <taxon>Verrucomicrobiota</taxon>
        <taxon>Opitutia</taxon>
        <taxon>Opitutales</taxon>
        <taxon>Opitutaceae</taxon>
        <taxon>Opitutus</taxon>
    </lineage>
</organism>
<dbReference type="GO" id="GO:0016052">
    <property type="term" value="P:carbohydrate catabolic process"/>
    <property type="evidence" value="ECO:0007669"/>
    <property type="project" value="InterPro"/>
</dbReference>
<protein>
    <submittedName>
        <fullName evidence="3">Secreted protein</fullName>
    </submittedName>
</protein>
<dbReference type="Proteomes" id="UP000007013">
    <property type="component" value="Chromosome"/>
</dbReference>
<evidence type="ECO:0000313" key="3">
    <source>
        <dbReference type="EMBL" id="ACB75695.1"/>
    </source>
</evidence>
<evidence type="ECO:0000259" key="2">
    <source>
        <dbReference type="Pfam" id="PF19313"/>
    </source>
</evidence>
<dbReference type="HOGENOM" id="CLU_016090_0_0_0"/>
<dbReference type="Gene3D" id="2.60.40.1190">
    <property type="match status" value="1"/>
</dbReference>
<dbReference type="EMBL" id="CP001032">
    <property type="protein sequence ID" value="ACB75695.1"/>
    <property type="molecule type" value="Genomic_DNA"/>
</dbReference>
<dbReference type="STRING" id="452637.Oter_2413"/>
<gene>
    <name evidence="3" type="ordered locus">Oter_2413</name>
</gene>
<feature type="domain" description="DUF5916" evidence="2">
    <location>
        <begin position="250"/>
        <end position="879"/>
    </location>
</feature>
<feature type="domain" description="Carbohydrate-binding" evidence="1">
    <location>
        <begin position="59"/>
        <end position="205"/>
    </location>
</feature>
<dbReference type="InterPro" id="IPR010502">
    <property type="entry name" value="Carb-bd_dom_fam9"/>
</dbReference>
<proteinExistence type="predicted"/>
<dbReference type="RefSeq" id="WP_012375232.1">
    <property type="nucleotide sequence ID" value="NC_010571.1"/>
</dbReference>
<keyword evidence="4" id="KW-1185">Reference proteome</keyword>
<sequence>MVLALPTSLSGRIRLAATRGALAAGILAGFAPPTGLHAAEPLPKRVYHAVALSGAAPAIDGKLDDACWQQGEWAGEYRQREPFEGATPSLPTELKILYDHRNVYVAIRAHDPEITQQPRLLGQRDEFSGDMVGVAFDSYLTRRTSFEFDVTSGGSKIDLVLRNDGSVDTSWDAIWDVKVAVTPEGWSAEYRIPLSQLRYSKAGEQVWGLHSWRWIRRKQEESNWQLIPMDNGGVVHAFGELRGIRNLPPSRRIELLPYLVAKSESLAKEVGNPYRAKDETSLEAGLDAKLGLGSDFTLDLTLNPDFGQVEADPSEINLSTVETFFPEKRPFFIEGKAMFDYGIDSDLPFYSRRIGDGPSLATDDLPGYVKMPARNPILSAEKITGRTAGGFSLGLLHALTGRTEARITELGSGERRVVAEPRANYVVVRGQNDFAGGDTIVGGIFTATIRDGSDEELALLARQAVTAGADVTHYWNQRTYFVEARALATQLEGSPAALAELQQNLVHNYQRPDAAHIEFDPEAQELTGHAGRVRAGKSSNGHWRYNGGVSWRSPGVDFNDLGYLATADFAEYAAQLQYYSAEPGRWLRRRDVRLRPSITKNFDGETLEHELTLTTEWAGMRGWYVWAETEVEAARLDTRVLRGGPALRRPNRFPFWIYAESDGARKTQFKMSAGGAKLAGEGSSYYEFEPGIVRRFGDRVRADVKIGFSESRQERQYAGQTDTPAGTRYVMGRMDQKSLWAQLRLQANFSPTLSLTYFAGPYASTGRFDRFSVVARPRAADNDDRFEWLDTTRADADGYTARWRTETFRFDDPDFDWRELNSNLVLKWEFRPGSTLYAVWSQHRGDDRDLGTFTYADEYRRLLETHPDNTFLVKMSYWFSI</sequence>
<dbReference type="SUPFAM" id="SSF49344">
    <property type="entry name" value="CBD9-like"/>
    <property type="match status" value="1"/>
</dbReference>
<dbReference type="AlphaFoldDB" id="B1ZS96"/>
<dbReference type="Pfam" id="PF06452">
    <property type="entry name" value="CBM9_1"/>
    <property type="match status" value="1"/>
</dbReference>
<dbReference type="CDD" id="cd09618">
    <property type="entry name" value="CBM9_like_2"/>
    <property type="match status" value="1"/>
</dbReference>
<dbReference type="eggNOG" id="COG2091">
    <property type="taxonomic scope" value="Bacteria"/>
</dbReference>